<evidence type="ECO:0000256" key="1">
    <source>
        <dbReference type="ARBA" id="ARBA00004141"/>
    </source>
</evidence>
<dbReference type="RefSeq" id="WP_014221719.1">
    <property type="nucleotide sequence ID" value="NZ_LWBO01000012.1"/>
</dbReference>
<proteinExistence type="predicted"/>
<reference evidence="7 8" key="1">
    <citation type="submission" date="2016-04" db="EMBL/GenBank/DDBJ databases">
        <authorList>
            <person name="Chen L."/>
            <person name="Zhuang W."/>
            <person name="Wang G."/>
        </authorList>
    </citation>
    <scope>NUCLEOTIDE SEQUENCE [LARGE SCALE GENOMIC DNA]</scope>
    <source>
        <strain evidence="8">GR20</strain>
    </source>
</reference>
<evidence type="ECO:0000256" key="3">
    <source>
        <dbReference type="ARBA" id="ARBA00022989"/>
    </source>
</evidence>
<dbReference type="InterPro" id="IPR007016">
    <property type="entry name" value="O-antigen_ligase-rel_domated"/>
</dbReference>
<feature type="transmembrane region" description="Helical" evidence="5">
    <location>
        <begin position="121"/>
        <end position="138"/>
    </location>
</feature>
<protein>
    <recommendedName>
        <fullName evidence="6">O-antigen ligase-related domain-containing protein</fullName>
    </recommendedName>
</protein>
<evidence type="ECO:0000313" key="7">
    <source>
        <dbReference type="EMBL" id="OQP48517.1"/>
    </source>
</evidence>
<feature type="transmembrane region" description="Helical" evidence="5">
    <location>
        <begin position="355"/>
        <end position="376"/>
    </location>
</feature>
<evidence type="ECO:0000313" key="8">
    <source>
        <dbReference type="Proteomes" id="UP000192277"/>
    </source>
</evidence>
<accession>A0ABX3NY48</accession>
<evidence type="ECO:0000256" key="2">
    <source>
        <dbReference type="ARBA" id="ARBA00022692"/>
    </source>
</evidence>
<comment type="caution">
    <text evidence="7">The sequence shown here is derived from an EMBL/GenBank/DDBJ whole genome shotgun (WGS) entry which is preliminary data.</text>
</comment>
<feature type="transmembrane region" description="Helical" evidence="5">
    <location>
        <begin position="236"/>
        <end position="255"/>
    </location>
</feature>
<evidence type="ECO:0000256" key="4">
    <source>
        <dbReference type="ARBA" id="ARBA00023136"/>
    </source>
</evidence>
<organism evidence="7 8">
    <name type="scientific">Niastella koreensis</name>
    <dbReference type="NCBI Taxonomy" id="354356"/>
    <lineage>
        <taxon>Bacteria</taxon>
        <taxon>Pseudomonadati</taxon>
        <taxon>Bacteroidota</taxon>
        <taxon>Chitinophagia</taxon>
        <taxon>Chitinophagales</taxon>
        <taxon>Chitinophagaceae</taxon>
        <taxon>Niastella</taxon>
    </lineage>
</organism>
<dbReference type="EMBL" id="LWBO01000012">
    <property type="protein sequence ID" value="OQP48517.1"/>
    <property type="molecule type" value="Genomic_DNA"/>
</dbReference>
<sequence>MKQKNTIINNLIYLFYLGFLLTAVAAFRYYSSIAIGLIAAASFYYNKLTTGYWFNKALRNPFVICCSLFFLLQIIPLAYTDDWALTWRHIEVKSALLFIPLCFFSSEYLNKVRFHSLMKGYVFILVVLIIWCLGVSFIKYKYHHAPIYIFFYHELLSDLGHHAIQFSILVFAGLIFLLQETTQERYVINKGIHFSLLAFLIGSMLLLSSKLVISFTLCSLAYYAVIEWRKNVNTRWAIATVAITGLVISSIILFTKNPISYRFNDIMHNNMIVMEKKTFEPRYYFNGVAFRLLQWRFVKEIIREHRAWVMGVTPAHAQPLLNQKYLSANMYAGQPGTADHGYQGFNTHNEWLESFLQTGLIGLILFFSICFSMVAMAVRRRSRLLWAIVLLVLAYSFQEAVFESQYGLVVFLFLPLFFYFGEKEPEKQ</sequence>
<feature type="transmembrane region" description="Helical" evidence="5">
    <location>
        <begin position="12"/>
        <end position="45"/>
    </location>
</feature>
<name>A0ABX3NY48_9BACT</name>
<feature type="transmembrane region" description="Helical" evidence="5">
    <location>
        <begin position="383"/>
        <end position="398"/>
    </location>
</feature>
<keyword evidence="4 5" id="KW-0472">Membrane</keyword>
<keyword evidence="8" id="KW-1185">Reference proteome</keyword>
<dbReference type="Pfam" id="PF04932">
    <property type="entry name" value="Wzy_C"/>
    <property type="match status" value="1"/>
</dbReference>
<feature type="domain" description="O-antigen ligase-related" evidence="6">
    <location>
        <begin position="197"/>
        <end position="367"/>
    </location>
</feature>
<evidence type="ECO:0000259" key="6">
    <source>
        <dbReference type="Pfam" id="PF04932"/>
    </source>
</evidence>
<keyword evidence="2 5" id="KW-0812">Transmembrane</keyword>
<gene>
    <name evidence="7" type="ORF">A4D02_07335</name>
</gene>
<feature type="transmembrane region" description="Helical" evidence="5">
    <location>
        <begin position="404"/>
        <end position="421"/>
    </location>
</feature>
<evidence type="ECO:0000256" key="5">
    <source>
        <dbReference type="SAM" id="Phobius"/>
    </source>
</evidence>
<feature type="transmembrane region" description="Helical" evidence="5">
    <location>
        <begin position="159"/>
        <end position="178"/>
    </location>
</feature>
<comment type="subcellular location">
    <subcellularLocation>
        <location evidence="1">Membrane</location>
        <topology evidence="1">Multi-pass membrane protein</topology>
    </subcellularLocation>
</comment>
<feature type="transmembrane region" description="Helical" evidence="5">
    <location>
        <begin position="57"/>
        <end position="78"/>
    </location>
</feature>
<feature type="transmembrane region" description="Helical" evidence="5">
    <location>
        <begin position="198"/>
        <end position="224"/>
    </location>
</feature>
<keyword evidence="3 5" id="KW-1133">Transmembrane helix</keyword>
<dbReference type="Proteomes" id="UP000192277">
    <property type="component" value="Unassembled WGS sequence"/>
</dbReference>